<protein>
    <submittedName>
        <fullName evidence="2">Uncharacterized protein</fullName>
    </submittedName>
</protein>
<dbReference type="HOGENOM" id="CLU_1232590_0_0_1"/>
<gene>
    <name evidence="2" type="ORF">AMTR_s00077p00187180</name>
</gene>
<feature type="region of interest" description="Disordered" evidence="1">
    <location>
        <begin position="1"/>
        <end position="70"/>
    </location>
</feature>
<reference evidence="3" key="1">
    <citation type="journal article" date="2013" name="Science">
        <title>The Amborella genome and the evolution of flowering plants.</title>
        <authorList>
            <consortium name="Amborella Genome Project"/>
        </authorList>
    </citation>
    <scope>NUCLEOTIDE SEQUENCE [LARGE SCALE GENOMIC DNA]</scope>
</reference>
<feature type="non-terminal residue" evidence="2">
    <location>
        <position position="225"/>
    </location>
</feature>
<dbReference type="Proteomes" id="UP000017836">
    <property type="component" value="Unassembled WGS sequence"/>
</dbReference>
<accession>W1P9M6</accession>
<dbReference type="Gramene" id="ERN04311">
    <property type="protein sequence ID" value="ERN04311"/>
    <property type="gene ID" value="AMTR_s00077p00187180"/>
</dbReference>
<evidence type="ECO:0000313" key="2">
    <source>
        <dbReference type="EMBL" id="ERN04311.1"/>
    </source>
</evidence>
<sequence length="225" mass="25126">MPRVLPFRKDMRKERVRNSHVDVVNDAPVGQQEDDFNEAPMGQQEDSKNEPEEMSEDGEEPLSNSLVLLSEEEPQPNALAIVDPQVVPPLNVIAPGKQSPLRLLGSEQPLGPIGAFDETKVAEMKEEHAYTTILSDVGLDLNVPIAMFLQEIKAKVKAAKKEKDQQRKENFKKNGATSVEITESSRKGKQKAAKARLRTSSRIAERRFHGGHFQEGNPVRIEIED</sequence>
<keyword evidence="3" id="KW-1185">Reference proteome</keyword>
<feature type="compositionally biased region" description="Basic residues" evidence="1">
    <location>
        <begin position="187"/>
        <end position="199"/>
    </location>
</feature>
<dbReference type="EMBL" id="KI394293">
    <property type="protein sequence ID" value="ERN04311.1"/>
    <property type="molecule type" value="Genomic_DNA"/>
</dbReference>
<feature type="region of interest" description="Disordered" evidence="1">
    <location>
        <begin position="160"/>
        <end position="199"/>
    </location>
</feature>
<evidence type="ECO:0000313" key="3">
    <source>
        <dbReference type="Proteomes" id="UP000017836"/>
    </source>
</evidence>
<evidence type="ECO:0000256" key="1">
    <source>
        <dbReference type="SAM" id="MobiDB-lite"/>
    </source>
</evidence>
<proteinExistence type="predicted"/>
<feature type="compositionally biased region" description="Basic and acidic residues" evidence="1">
    <location>
        <begin position="160"/>
        <end position="172"/>
    </location>
</feature>
<organism evidence="2 3">
    <name type="scientific">Amborella trichopoda</name>
    <dbReference type="NCBI Taxonomy" id="13333"/>
    <lineage>
        <taxon>Eukaryota</taxon>
        <taxon>Viridiplantae</taxon>
        <taxon>Streptophyta</taxon>
        <taxon>Embryophyta</taxon>
        <taxon>Tracheophyta</taxon>
        <taxon>Spermatophyta</taxon>
        <taxon>Magnoliopsida</taxon>
        <taxon>Amborellales</taxon>
        <taxon>Amborellaceae</taxon>
        <taxon>Amborella</taxon>
    </lineage>
</organism>
<dbReference type="AlphaFoldDB" id="W1P9M6"/>
<name>W1P9M6_AMBTC</name>
<feature type="compositionally biased region" description="Basic and acidic residues" evidence="1">
    <location>
        <begin position="7"/>
        <end position="20"/>
    </location>
</feature>